<sequence length="143" mass="17299">MAWELAMFMMFGFLLKHTLMDFFVQNRFPWMWMNKGRFCHPGGIVHALTHTAGTLAVLWPFAQIFNYYNGDLFNWERFLYLTLAFEFVIHYFTDLFKMKICAWRGWECNTSSRFWDMVGLDQLIHLLTYWVIIYAWVGMSVYL</sequence>
<evidence type="ECO:0000256" key="1">
    <source>
        <dbReference type="SAM" id="Phobius"/>
    </source>
</evidence>
<evidence type="ECO:0008006" key="3">
    <source>
        <dbReference type="Google" id="ProtNLM"/>
    </source>
</evidence>
<reference evidence="2" key="1">
    <citation type="journal article" date="2015" name="Nature">
        <title>Complex archaea that bridge the gap between prokaryotes and eukaryotes.</title>
        <authorList>
            <person name="Spang A."/>
            <person name="Saw J.H."/>
            <person name="Jorgensen S.L."/>
            <person name="Zaremba-Niedzwiedzka K."/>
            <person name="Martijn J."/>
            <person name="Lind A.E."/>
            <person name="van Eijk R."/>
            <person name="Schleper C."/>
            <person name="Guy L."/>
            <person name="Ettema T.J."/>
        </authorList>
    </citation>
    <scope>NUCLEOTIDE SEQUENCE</scope>
</reference>
<organism evidence="2">
    <name type="scientific">marine sediment metagenome</name>
    <dbReference type="NCBI Taxonomy" id="412755"/>
    <lineage>
        <taxon>unclassified sequences</taxon>
        <taxon>metagenomes</taxon>
        <taxon>ecological metagenomes</taxon>
    </lineage>
</organism>
<keyword evidence="1" id="KW-1133">Transmembrane helix</keyword>
<dbReference type="AlphaFoldDB" id="A0A0F9A147"/>
<protein>
    <recommendedName>
        <fullName evidence="3">DUF3307 domain-containing protein</fullName>
    </recommendedName>
</protein>
<gene>
    <name evidence="2" type="ORF">LCGC14_2969310</name>
</gene>
<evidence type="ECO:0000313" key="2">
    <source>
        <dbReference type="EMBL" id="KKK65916.1"/>
    </source>
</evidence>
<keyword evidence="1" id="KW-0812">Transmembrane</keyword>
<dbReference type="EMBL" id="LAZR01060329">
    <property type="protein sequence ID" value="KKK65916.1"/>
    <property type="molecule type" value="Genomic_DNA"/>
</dbReference>
<dbReference type="Pfam" id="PF11750">
    <property type="entry name" value="DUF3307"/>
    <property type="match status" value="1"/>
</dbReference>
<feature type="transmembrane region" description="Helical" evidence="1">
    <location>
        <begin position="117"/>
        <end position="137"/>
    </location>
</feature>
<name>A0A0F9A147_9ZZZZ</name>
<comment type="caution">
    <text evidence="2">The sequence shown here is derived from an EMBL/GenBank/DDBJ whole genome shotgun (WGS) entry which is preliminary data.</text>
</comment>
<keyword evidence="1" id="KW-0472">Membrane</keyword>
<feature type="transmembrane region" description="Helical" evidence="1">
    <location>
        <begin position="77"/>
        <end position="96"/>
    </location>
</feature>
<proteinExistence type="predicted"/>
<dbReference type="InterPro" id="IPR021737">
    <property type="entry name" value="Phage_phiKZ_Orf197"/>
</dbReference>
<accession>A0A0F9A147</accession>
<feature type="transmembrane region" description="Helical" evidence="1">
    <location>
        <begin position="44"/>
        <end position="65"/>
    </location>
</feature>